<gene>
    <name evidence="6" type="ORF">CUNI_LOCUS8481</name>
</gene>
<evidence type="ECO:0000313" key="6">
    <source>
        <dbReference type="EMBL" id="CAG5122923.1"/>
    </source>
</evidence>
<dbReference type="PANTHER" id="PTHR11472">
    <property type="entry name" value="DNA REPAIR DEAD HELICASE RAD3/XP-D SUBFAMILY MEMBER"/>
    <property type="match status" value="1"/>
</dbReference>
<evidence type="ECO:0000313" key="7">
    <source>
        <dbReference type="Proteomes" id="UP000678393"/>
    </source>
</evidence>
<dbReference type="Pfam" id="PF06733">
    <property type="entry name" value="DEAD_2"/>
    <property type="match status" value="1"/>
</dbReference>
<name>A0A8S3Z0C1_9EUPU</name>
<accession>A0A8S3Z0C1</accession>
<dbReference type="InterPro" id="IPR006554">
    <property type="entry name" value="Helicase-like_DEXD_c2"/>
</dbReference>
<organism evidence="6 7">
    <name type="scientific">Candidula unifasciata</name>
    <dbReference type="NCBI Taxonomy" id="100452"/>
    <lineage>
        <taxon>Eukaryota</taxon>
        <taxon>Metazoa</taxon>
        <taxon>Spiralia</taxon>
        <taxon>Lophotrochozoa</taxon>
        <taxon>Mollusca</taxon>
        <taxon>Gastropoda</taxon>
        <taxon>Heterobranchia</taxon>
        <taxon>Euthyneura</taxon>
        <taxon>Panpulmonata</taxon>
        <taxon>Eupulmonata</taxon>
        <taxon>Stylommatophora</taxon>
        <taxon>Helicina</taxon>
        <taxon>Helicoidea</taxon>
        <taxon>Geomitridae</taxon>
        <taxon>Candidula</taxon>
    </lineage>
</organism>
<dbReference type="GO" id="GO:0003678">
    <property type="term" value="F:DNA helicase activity"/>
    <property type="evidence" value="ECO:0007669"/>
    <property type="project" value="InterPro"/>
</dbReference>
<dbReference type="GO" id="GO:0005524">
    <property type="term" value="F:ATP binding"/>
    <property type="evidence" value="ECO:0007669"/>
    <property type="project" value="UniProtKB-KW"/>
</dbReference>
<dbReference type="Proteomes" id="UP000678393">
    <property type="component" value="Unassembled WGS sequence"/>
</dbReference>
<keyword evidence="1" id="KW-0547">Nucleotide-binding</keyword>
<evidence type="ECO:0000256" key="1">
    <source>
        <dbReference type="ARBA" id="ARBA00022741"/>
    </source>
</evidence>
<dbReference type="GO" id="GO:0034085">
    <property type="term" value="P:establishment of sister chromatid cohesion"/>
    <property type="evidence" value="ECO:0007669"/>
    <property type="project" value="TreeGrafter"/>
</dbReference>
<keyword evidence="2" id="KW-0378">Hydrolase</keyword>
<dbReference type="GO" id="GO:0003677">
    <property type="term" value="F:DNA binding"/>
    <property type="evidence" value="ECO:0007669"/>
    <property type="project" value="InterPro"/>
</dbReference>
<feature type="region of interest" description="Disordered" evidence="4">
    <location>
        <begin position="563"/>
        <end position="583"/>
    </location>
</feature>
<dbReference type="AlphaFoldDB" id="A0A8S3Z0C1"/>
<protein>
    <recommendedName>
        <fullName evidence="5">Helicase ATP-binding domain-containing protein</fullName>
    </recommendedName>
</protein>
<dbReference type="PROSITE" id="PS51193">
    <property type="entry name" value="HELICASE_ATP_BIND_2"/>
    <property type="match status" value="1"/>
</dbReference>
<dbReference type="GO" id="GO:0016818">
    <property type="term" value="F:hydrolase activity, acting on acid anhydrides, in phosphorus-containing anhydrides"/>
    <property type="evidence" value="ECO:0007669"/>
    <property type="project" value="InterPro"/>
</dbReference>
<dbReference type="InterPro" id="IPR010614">
    <property type="entry name" value="RAD3-like_helicase_DEAD"/>
</dbReference>
<feature type="region of interest" description="Disordered" evidence="4">
    <location>
        <begin position="175"/>
        <end position="201"/>
    </location>
</feature>
<dbReference type="InterPro" id="IPR014013">
    <property type="entry name" value="Helic_SF1/SF2_ATP-bd_DinG/Rad3"/>
</dbReference>
<sequence>MDQFDSEDDDDLMSAVMELEQLCVPDSFPFPFTPYNIQTDFMKSLYTCLQMGKIGIFESPTGTGKSLSLICGALKWLRDFQAQQKQELEELLSKTRLGLLTAMHIIRGQSRGFTINYRQCQLTMHSMMMIMMMFSMSLLSFFSTELDWIQEFAIKKEKEEKVAKLKNEQQHIEKREAKLKDLQNSNPVTRKRKRKSKEDLQFEDLMSGASEDIKKACQEELQALEADQNELLIADYKSDDESDANKEDTNKEEESEEEHVTKIYYCSRTHSQLSQFVREIIKSPFEDVRVISLASRQNMCINPAVRKLTSLALINDRCLELEQKKSKKRPGCPYHKQELINTLKNKALLEVTDIEQLVTSGREIKACPYYAARYAIPLAEIVALPYNTLLHRQTRAACGIKLAGSIVIIDEAHNLLETINSIHSVEITAAQVIKAHSQLSQYENKFRSRLKAKNLLYVRQILFVLSHLAEIIGGKLAWEVPWVSYHYNINTEINLLTINNFLFRCRLDNFNMFKLLRYCRRSQISKKLHGFVDKYQETEVKTGSKLDPPLSGVSRFLQTIQSSKGKPPALKSPTEDPSVGAQSKPGYMSSPLMQIESFLDALTTADQDGRVVVNRQVILSHSSLKFLMLNPAIHFISVLQEARAVVVAGGTMQPVSEFKEQLFHAAGISPDRVLEFSCGHIIPGHQILPMAVSKGPTGITLDFTYQNRDKVHL</sequence>
<comment type="caution">
    <text evidence="6">The sequence shown here is derived from an EMBL/GenBank/DDBJ whole genome shotgun (WGS) entry which is preliminary data.</text>
</comment>
<dbReference type="SUPFAM" id="SSF52540">
    <property type="entry name" value="P-loop containing nucleoside triphosphate hydrolases"/>
    <property type="match status" value="1"/>
</dbReference>
<dbReference type="EMBL" id="CAJHNH020001395">
    <property type="protein sequence ID" value="CAG5122923.1"/>
    <property type="molecule type" value="Genomic_DNA"/>
</dbReference>
<feature type="non-terminal residue" evidence="6">
    <location>
        <position position="713"/>
    </location>
</feature>
<reference evidence="6" key="1">
    <citation type="submission" date="2021-04" db="EMBL/GenBank/DDBJ databases">
        <authorList>
            <consortium name="Molecular Ecology Group"/>
        </authorList>
    </citation>
    <scope>NUCLEOTIDE SEQUENCE</scope>
</reference>
<dbReference type="OrthoDB" id="267079at2759"/>
<evidence type="ECO:0000256" key="2">
    <source>
        <dbReference type="ARBA" id="ARBA00022801"/>
    </source>
</evidence>
<dbReference type="NCBIfam" id="TIGR00604">
    <property type="entry name" value="rad3"/>
    <property type="match status" value="1"/>
</dbReference>
<keyword evidence="7" id="KW-1185">Reference proteome</keyword>
<evidence type="ECO:0000256" key="3">
    <source>
        <dbReference type="ARBA" id="ARBA00022840"/>
    </source>
</evidence>
<dbReference type="GO" id="GO:0005634">
    <property type="term" value="C:nucleus"/>
    <property type="evidence" value="ECO:0007669"/>
    <property type="project" value="TreeGrafter"/>
</dbReference>
<evidence type="ECO:0000256" key="4">
    <source>
        <dbReference type="SAM" id="MobiDB-lite"/>
    </source>
</evidence>
<feature type="compositionally biased region" description="Basic and acidic residues" evidence="4">
    <location>
        <begin position="236"/>
        <end position="249"/>
    </location>
</feature>
<feature type="region of interest" description="Disordered" evidence="4">
    <location>
        <begin position="235"/>
        <end position="259"/>
    </location>
</feature>
<dbReference type="PANTHER" id="PTHR11472:SF41">
    <property type="entry name" value="ATP-DEPENDENT DNA HELICASE DDX11-RELATED"/>
    <property type="match status" value="1"/>
</dbReference>
<feature type="domain" description="Helicase ATP-binding" evidence="5">
    <location>
        <begin position="24"/>
        <end position="462"/>
    </location>
</feature>
<dbReference type="InterPro" id="IPR045028">
    <property type="entry name" value="DinG/Rad3-like"/>
</dbReference>
<proteinExistence type="predicted"/>
<dbReference type="InterPro" id="IPR027417">
    <property type="entry name" value="P-loop_NTPase"/>
</dbReference>
<evidence type="ECO:0000259" key="5">
    <source>
        <dbReference type="PROSITE" id="PS51193"/>
    </source>
</evidence>
<dbReference type="SMART" id="SM00488">
    <property type="entry name" value="DEXDc2"/>
    <property type="match status" value="1"/>
</dbReference>
<keyword evidence="3" id="KW-0067">ATP-binding</keyword>
<dbReference type="InterPro" id="IPR013020">
    <property type="entry name" value="Rad3/Chl1-like"/>
</dbReference>
<dbReference type="Gene3D" id="3.40.50.300">
    <property type="entry name" value="P-loop containing nucleotide triphosphate hydrolases"/>
    <property type="match status" value="2"/>
</dbReference>